<keyword evidence="2" id="KW-1185">Reference proteome</keyword>
<proteinExistence type="predicted"/>
<evidence type="ECO:0000313" key="2">
    <source>
        <dbReference type="Proteomes" id="UP000663193"/>
    </source>
</evidence>
<reference evidence="2" key="1">
    <citation type="journal article" date="2021" name="BMC Genomics">
        <title>Chromosome-level genome assembly and manually-curated proteome of model necrotroph Parastagonospora nodorum Sn15 reveals a genome-wide trove of candidate effector homologs, and redundancy of virulence-related functions within an accessory chromosome.</title>
        <authorList>
            <person name="Bertazzoni S."/>
            <person name="Jones D.A.B."/>
            <person name="Phan H.T."/>
            <person name="Tan K.-C."/>
            <person name="Hane J.K."/>
        </authorList>
    </citation>
    <scope>NUCLEOTIDE SEQUENCE [LARGE SCALE GENOMIC DNA]</scope>
    <source>
        <strain evidence="2">SN15 / ATCC MYA-4574 / FGSC 10173)</strain>
    </source>
</reference>
<protein>
    <submittedName>
        <fullName evidence="1">Uncharacterized protein</fullName>
    </submittedName>
</protein>
<evidence type="ECO:0000313" key="1">
    <source>
        <dbReference type="EMBL" id="QRD06197.1"/>
    </source>
</evidence>
<sequence length="209" mass="23445">MATEGSYTGKLALATLAADLGVTAGVLKVVLEEAFDIMQDTNTGAPGLFLHMALARRGYQVDGQVLYTKISQFRNIFARSLSDAPARLPYSQHSIVQTSPNSYQAMSAATVRPSIPQPQHTQAAMTWRTDSHPQTLSDAPSMASHYSFGAFHHQPVYNQQQPTYIHQQAMQTHHQPAYTHGRTYQHQQHSDWDQQLCYASQEDSEKQWR</sequence>
<name>A0A7U2NQ00_PHANO</name>
<organism evidence="1 2">
    <name type="scientific">Phaeosphaeria nodorum (strain SN15 / ATCC MYA-4574 / FGSC 10173)</name>
    <name type="common">Glume blotch fungus</name>
    <name type="synonym">Parastagonospora nodorum</name>
    <dbReference type="NCBI Taxonomy" id="321614"/>
    <lineage>
        <taxon>Eukaryota</taxon>
        <taxon>Fungi</taxon>
        <taxon>Dikarya</taxon>
        <taxon>Ascomycota</taxon>
        <taxon>Pezizomycotina</taxon>
        <taxon>Dothideomycetes</taxon>
        <taxon>Pleosporomycetidae</taxon>
        <taxon>Pleosporales</taxon>
        <taxon>Pleosporineae</taxon>
        <taxon>Phaeosphaeriaceae</taxon>
        <taxon>Parastagonospora</taxon>
    </lineage>
</organism>
<dbReference type="VEuPathDB" id="FungiDB:JI435_147640"/>
<dbReference type="EMBL" id="CP069042">
    <property type="protein sequence ID" value="QRD06197.1"/>
    <property type="molecule type" value="Genomic_DNA"/>
</dbReference>
<gene>
    <name evidence="1" type="ORF">JI435_147640</name>
</gene>
<dbReference type="Proteomes" id="UP000663193">
    <property type="component" value="Chromosome 20"/>
</dbReference>
<accession>A0A7U2NQ00</accession>
<dbReference type="AlphaFoldDB" id="A0A7U2NQ00"/>